<comment type="caution">
    <text evidence="1">The sequence shown here is derived from an EMBL/GenBank/DDBJ whole genome shotgun (WGS) entry which is preliminary data.</text>
</comment>
<dbReference type="SUPFAM" id="SSF81383">
    <property type="entry name" value="F-box domain"/>
    <property type="match status" value="1"/>
</dbReference>
<protein>
    <recommendedName>
        <fullName evidence="3">F-box domain-containing protein</fullName>
    </recommendedName>
</protein>
<name>A0AAV0NZ41_9ROSI</name>
<keyword evidence="2" id="KW-1185">Reference proteome</keyword>
<gene>
    <name evidence="1" type="ORF">LITE_LOCUS35976</name>
</gene>
<sequence>MAFDLCRGYLPPPPPLNLLSKLGDDPLVVILIRLPNPRSSCLSKTVCKSWRTLISDPSFDRRFISHHQTRSLKHMIVSHALWYAMGQGGATLAVSQGALHIVVFEVEEKLEIVFLKFTDPLDGRIYSCNLRSRMGEL</sequence>
<evidence type="ECO:0000313" key="1">
    <source>
        <dbReference type="EMBL" id="CAI0463960.1"/>
    </source>
</evidence>
<dbReference type="AlphaFoldDB" id="A0AAV0NZ41"/>
<dbReference type="Proteomes" id="UP001154282">
    <property type="component" value="Unassembled WGS sequence"/>
</dbReference>
<accession>A0AAV0NZ41</accession>
<evidence type="ECO:0000313" key="2">
    <source>
        <dbReference type="Proteomes" id="UP001154282"/>
    </source>
</evidence>
<dbReference type="EMBL" id="CAMGYJ010000008">
    <property type="protein sequence ID" value="CAI0463960.1"/>
    <property type="molecule type" value="Genomic_DNA"/>
</dbReference>
<proteinExistence type="predicted"/>
<evidence type="ECO:0008006" key="3">
    <source>
        <dbReference type="Google" id="ProtNLM"/>
    </source>
</evidence>
<dbReference type="InterPro" id="IPR036047">
    <property type="entry name" value="F-box-like_dom_sf"/>
</dbReference>
<reference evidence="1" key="1">
    <citation type="submission" date="2022-08" db="EMBL/GenBank/DDBJ databases">
        <authorList>
            <person name="Gutierrez-Valencia J."/>
        </authorList>
    </citation>
    <scope>NUCLEOTIDE SEQUENCE</scope>
</reference>
<dbReference type="Gene3D" id="1.20.1280.50">
    <property type="match status" value="1"/>
</dbReference>
<organism evidence="1 2">
    <name type="scientific">Linum tenue</name>
    <dbReference type="NCBI Taxonomy" id="586396"/>
    <lineage>
        <taxon>Eukaryota</taxon>
        <taxon>Viridiplantae</taxon>
        <taxon>Streptophyta</taxon>
        <taxon>Embryophyta</taxon>
        <taxon>Tracheophyta</taxon>
        <taxon>Spermatophyta</taxon>
        <taxon>Magnoliopsida</taxon>
        <taxon>eudicotyledons</taxon>
        <taxon>Gunneridae</taxon>
        <taxon>Pentapetalae</taxon>
        <taxon>rosids</taxon>
        <taxon>fabids</taxon>
        <taxon>Malpighiales</taxon>
        <taxon>Linaceae</taxon>
        <taxon>Linum</taxon>
    </lineage>
</organism>